<dbReference type="PANTHER" id="PTHR11037">
    <property type="entry name" value="TRANSCRIPTION FACTOR CP2"/>
    <property type="match status" value="1"/>
</dbReference>
<dbReference type="AlphaFoldDB" id="A0A8B9ZBY5"/>
<dbReference type="InterPro" id="IPR041418">
    <property type="entry name" value="SAM_3"/>
</dbReference>
<proteinExistence type="inferred from homology"/>
<evidence type="ECO:0000313" key="8">
    <source>
        <dbReference type="Ensembl" id="ENSBJAP00000002477.1"/>
    </source>
</evidence>
<dbReference type="FunFam" id="1.10.150.50:FF:000022">
    <property type="entry name" value="Transcription factor CP2 like 1"/>
    <property type="match status" value="1"/>
</dbReference>
<keyword evidence="9" id="KW-1185">Reference proteome</keyword>
<dbReference type="Gene3D" id="1.10.150.50">
    <property type="entry name" value="Transcription Factor, Ets-1"/>
    <property type="match status" value="1"/>
</dbReference>
<evidence type="ECO:0000313" key="9">
    <source>
        <dbReference type="Proteomes" id="UP000694555"/>
    </source>
</evidence>
<dbReference type="InterPro" id="IPR040167">
    <property type="entry name" value="TF_CP2-like"/>
</dbReference>
<evidence type="ECO:0000256" key="3">
    <source>
        <dbReference type="ARBA" id="ARBA00023015"/>
    </source>
</evidence>
<evidence type="ECO:0000256" key="6">
    <source>
        <dbReference type="ARBA" id="ARBA00023242"/>
    </source>
</evidence>
<protein>
    <recommendedName>
        <fullName evidence="7">SAM domain-containing protein</fullName>
    </recommendedName>
</protein>
<dbReference type="GO" id="GO:0005634">
    <property type="term" value="C:nucleus"/>
    <property type="evidence" value="ECO:0007669"/>
    <property type="project" value="UniProtKB-SubCell"/>
</dbReference>
<keyword evidence="5" id="KW-0804">Transcription</keyword>
<evidence type="ECO:0000256" key="1">
    <source>
        <dbReference type="ARBA" id="ARBA00004123"/>
    </source>
</evidence>
<evidence type="ECO:0000259" key="7">
    <source>
        <dbReference type="Pfam" id="PF18016"/>
    </source>
</evidence>
<dbReference type="GO" id="GO:0000978">
    <property type="term" value="F:RNA polymerase II cis-regulatory region sequence-specific DNA binding"/>
    <property type="evidence" value="ECO:0007669"/>
    <property type="project" value="TreeGrafter"/>
</dbReference>
<keyword evidence="4" id="KW-0238">DNA-binding</keyword>
<dbReference type="Proteomes" id="UP000694555">
    <property type="component" value="Unplaced"/>
</dbReference>
<dbReference type="InterPro" id="IPR013761">
    <property type="entry name" value="SAM/pointed_sf"/>
</dbReference>
<dbReference type="Pfam" id="PF18016">
    <property type="entry name" value="SAM_3"/>
    <property type="match status" value="1"/>
</dbReference>
<name>A0A8B9ZBY5_9AVES</name>
<evidence type="ECO:0000256" key="4">
    <source>
        <dbReference type="ARBA" id="ARBA00023125"/>
    </source>
</evidence>
<evidence type="ECO:0000256" key="5">
    <source>
        <dbReference type="ARBA" id="ARBA00023163"/>
    </source>
</evidence>
<accession>A0A8B9ZBY5</accession>
<reference evidence="8" key="2">
    <citation type="submission" date="2025-09" db="UniProtKB">
        <authorList>
            <consortium name="Ensembl"/>
        </authorList>
    </citation>
    <scope>IDENTIFICATION</scope>
</reference>
<comment type="similarity">
    <text evidence="2">Belongs to the grh/CP2 family. CP2 subfamily.</text>
</comment>
<comment type="subcellular location">
    <subcellularLocation>
        <location evidence="1">Nucleus</location>
    </subcellularLocation>
</comment>
<evidence type="ECO:0000256" key="2">
    <source>
        <dbReference type="ARBA" id="ARBA00010852"/>
    </source>
</evidence>
<keyword evidence="3" id="KW-0805">Transcription regulation</keyword>
<organism evidence="8 9">
    <name type="scientific">Buteo japonicus</name>
    <dbReference type="NCBI Taxonomy" id="224669"/>
    <lineage>
        <taxon>Eukaryota</taxon>
        <taxon>Metazoa</taxon>
        <taxon>Chordata</taxon>
        <taxon>Craniata</taxon>
        <taxon>Vertebrata</taxon>
        <taxon>Euteleostomi</taxon>
        <taxon>Archelosauria</taxon>
        <taxon>Archosauria</taxon>
        <taxon>Dinosauria</taxon>
        <taxon>Saurischia</taxon>
        <taxon>Theropoda</taxon>
        <taxon>Coelurosauria</taxon>
        <taxon>Aves</taxon>
        <taxon>Neognathae</taxon>
        <taxon>Neoaves</taxon>
        <taxon>Telluraves</taxon>
        <taxon>Accipitrimorphae</taxon>
        <taxon>Accipitriformes</taxon>
        <taxon>Accipitridae</taxon>
        <taxon>Accipitrinae</taxon>
        <taxon>Buteo</taxon>
    </lineage>
</organism>
<dbReference type="PANTHER" id="PTHR11037:SF11">
    <property type="entry name" value="ALPHA-GLOBIN TRANSCRIPTION FACTOR CP2"/>
    <property type="match status" value="1"/>
</dbReference>
<sequence length="123" mass="14261">MEKRTPHEKEKYQPSYETTILTEVGCWHRCFNETWLALLPEPPPPIADVSHTSELITPQEAQQWLHRNRFSTFSRLFRNFSGADLLKLTREDVIQICGPADGIRLFNALKGRYVVCLKADCGW</sequence>
<feature type="domain" description="SAM" evidence="7">
    <location>
        <begin position="57"/>
        <end position="110"/>
    </location>
</feature>
<dbReference type="GO" id="GO:0001228">
    <property type="term" value="F:DNA-binding transcription activator activity, RNA polymerase II-specific"/>
    <property type="evidence" value="ECO:0007669"/>
    <property type="project" value="TreeGrafter"/>
</dbReference>
<reference evidence="8" key="1">
    <citation type="submission" date="2025-08" db="UniProtKB">
        <authorList>
            <consortium name="Ensembl"/>
        </authorList>
    </citation>
    <scope>IDENTIFICATION</scope>
</reference>
<keyword evidence="6" id="KW-0539">Nucleus</keyword>
<dbReference type="SUPFAM" id="SSF47769">
    <property type="entry name" value="SAM/Pointed domain"/>
    <property type="match status" value="1"/>
</dbReference>
<dbReference type="Ensembl" id="ENSBJAT00000002547.1">
    <property type="protein sequence ID" value="ENSBJAP00000002477.1"/>
    <property type="gene ID" value="ENSBJAG00000001799.1"/>
</dbReference>